<protein>
    <recommendedName>
        <fullName evidence="2">histidine kinase</fullName>
        <ecNumber evidence="2">2.7.13.3</ecNumber>
    </recommendedName>
</protein>
<keyword evidence="5" id="KW-0547">Nucleotide-binding</keyword>
<dbReference type="Gene3D" id="3.30.565.10">
    <property type="entry name" value="Histidine kinase-like ATPase, C-terminal domain"/>
    <property type="match status" value="1"/>
</dbReference>
<dbReference type="InterPro" id="IPR035965">
    <property type="entry name" value="PAS-like_dom_sf"/>
</dbReference>
<name>T0F6M6_9LEPT</name>
<dbReference type="InterPro" id="IPR011495">
    <property type="entry name" value="Sig_transdc_His_kin_sub2_dim/P"/>
</dbReference>
<dbReference type="AlphaFoldDB" id="T0F6M6"/>
<dbReference type="PROSITE" id="PS50109">
    <property type="entry name" value="HIS_KIN"/>
    <property type="match status" value="1"/>
</dbReference>
<dbReference type="Pfam" id="PF02518">
    <property type="entry name" value="HATPase_c"/>
    <property type="match status" value="1"/>
</dbReference>
<dbReference type="PANTHER" id="PTHR41523">
    <property type="entry name" value="TWO-COMPONENT SYSTEM SENSOR PROTEIN"/>
    <property type="match status" value="1"/>
</dbReference>
<dbReference type="Pfam" id="PF07568">
    <property type="entry name" value="HisKA_2"/>
    <property type="match status" value="1"/>
</dbReference>
<keyword evidence="14" id="KW-1185">Reference proteome</keyword>
<keyword evidence="9" id="KW-0175">Coiled coil</keyword>
<evidence type="ECO:0000313" key="13">
    <source>
        <dbReference type="EMBL" id="EQA43551.1"/>
    </source>
</evidence>
<evidence type="ECO:0000313" key="14">
    <source>
        <dbReference type="Proteomes" id="UP000015454"/>
    </source>
</evidence>
<comment type="caution">
    <text evidence="13">The sequence shown here is derived from an EMBL/GenBank/DDBJ whole genome shotgun (WGS) entry which is preliminary data.</text>
</comment>
<sequence>MEYYTSNCAYSLSVAKINRGNRGGFSNLARMEGRKLLRSLGIKMTFAWLRNWSTKRFFGKESYEEMRSFLPEVTYDFIYRLDVSDDYQFQVGWANESFWRFFGKKPFNKKNRLPIDRLLNVHPEDKGLVSDKVKTLLTGKPSVQEYRILNEKGEILWIRDHGKPILNPETRRVIQIYGSIQDITLRKKNEIILRDQLDYIQILLDSTDEWVIQLNQIGLIQYVNSSGRQEVKNQFGLSLHKGINLSSLLSPEHREIFNSQLEKAFAGEKGKWHFSRLFPTEMNSELEVSFAPLQKEGMIKEAVIFLKDVTLRTVWETALLASEEKYRKLVEVCPDGIGLHSEGKLLYLNEAGLRILGYSSLEEIEGRSVFDFVHPDSQKVVSDRMLRALKFEMPLAPIEEKFLMKDGSEIQVEVTGIAFQQRDSKFMQVIFRDISERKKAQQELQELRKKIMLANDRLRAIIEGVKDSICAVDMDMRVMACNSSFELLVWKLYGKRISEGDRISEVFLTDPKERNTIIENWSRALRGEVFRVERRISGLVNENIVLEINYSSIRDFSHNLIGAAQVIRDVTERYQYEETLRRSLTDKEVMLKEIHHRVKNNLQVVSSLLSLQTEFTDDPKLVSIIKECERRIQSMALIHKELYQNESIADADFQEYLNNLLVALVQSFGASRKVKYAVESDELKLNLDFAIPLALVLNELVSNSLKYAFPGERTGNINIGIARTARTLIIEVKDDGIGLPTGFNIKESESLGLQLVGMLLGKLKADWNLVPSDTGVHYRIELPDLT</sequence>
<dbReference type="InterPro" id="IPR013655">
    <property type="entry name" value="PAS_fold_3"/>
</dbReference>
<dbReference type="InterPro" id="IPR003594">
    <property type="entry name" value="HATPase_dom"/>
</dbReference>
<feature type="domain" description="PAS" evidence="11">
    <location>
        <begin position="322"/>
        <end position="392"/>
    </location>
</feature>
<dbReference type="PROSITE" id="PS50112">
    <property type="entry name" value="PAS"/>
    <property type="match status" value="1"/>
</dbReference>
<evidence type="ECO:0000256" key="6">
    <source>
        <dbReference type="ARBA" id="ARBA00022777"/>
    </source>
</evidence>
<proteinExistence type="predicted"/>
<accession>T0F6M6</accession>
<dbReference type="InterPro" id="IPR000014">
    <property type="entry name" value="PAS"/>
</dbReference>
<dbReference type="NCBIfam" id="TIGR00229">
    <property type="entry name" value="sensory_box"/>
    <property type="match status" value="2"/>
</dbReference>
<feature type="coiled-coil region" evidence="9">
    <location>
        <begin position="430"/>
        <end position="457"/>
    </location>
</feature>
<dbReference type="SUPFAM" id="SSF55785">
    <property type="entry name" value="PYP-like sensor domain (PAS domain)"/>
    <property type="match status" value="4"/>
</dbReference>
<gene>
    <name evidence="13" type="ORF">LEP1GSC050_1604</name>
</gene>
<keyword evidence="3" id="KW-0597">Phosphoprotein</keyword>
<evidence type="ECO:0000256" key="9">
    <source>
        <dbReference type="SAM" id="Coils"/>
    </source>
</evidence>
<dbReference type="Pfam" id="PF08447">
    <property type="entry name" value="PAS_3"/>
    <property type="match status" value="1"/>
</dbReference>
<evidence type="ECO:0000256" key="3">
    <source>
        <dbReference type="ARBA" id="ARBA00022553"/>
    </source>
</evidence>
<dbReference type="CDD" id="cd00130">
    <property type="entry name" value="PAS"/>
    <property type="match status" value="3"/>
</dbReference>
<evidence type="ECO:0000259" key="10">
    <source>
        <dbReference type="PROSITE" id="PS50109"/>
    </source>
</evidence>
<feature type="domain" description="PAC" evidence="12">
    <location>
        <begin position="396"/>
        <end position="446"/>
    </location>
</feature>
<dbReference type="SMART" id="SM00086">
    <property type="entry name" value="PAC"/>
    <property type="match status" value="3"/>
</dbReference>
<dbReference type="Proteomes" id="UP000015454">
    <property type="component" value="Unassembled WGS sequence"/>
</dbReference>
<evidence type="ECO:0000256" key="4">
    <source>
        <dbReference type="ARBA" id="ARBA00022679"/>
    </source>
</evidence>
<evidence type="ECO:0000259" key="11">
    <source>
        <dbReference type="PROSITE" id="PS50112"/>
    </source>
</evidence>
<dbReference type="InterPro" id="IPR001610">
    <property type="entry name" value="PAC"/>
</dbReference>
<keyword evidence="4" id="KW-0808">Transferase</keyword>
<evidence type="ECO:0000256" key="1">
    <source>
        <dbReference type="ARBA" id="ARBA00000085"/>
    </source>
</evidence>
<keyword evidence="6" id="KW-0418">Kinase</keyword>
<dbReference type="InterPro" id="IPR005467">
    <property type="entry name" value="His_kinase_dom"/>
</dbReference>
<keyword evidence="7" id="KW-0067">ATP-binding</keyword>
<comment type="catalytic activity">
    <reaction evidence="1">
        <text>ATP + protein L-histidine = ADP + protein N-phospho-L-histidine.</text>
        <dbReference type="EC" id="2.7.13.3"/>
    </reaction>
</comment>
<evidence type="ECO:0000256" key="7">
    <source>
        <dbReference type="ARBA" id="ARBA00022840"/>
    </source>
</evidence>
<dbReference type="STRING" id="1049789.LEP1GSC050_1604"/>
<evidence type="ECO:0000256" key="5">
    <source>
        <dbReference type="ARBA" id="ARBA00022741"/>
    </source>
</evidence>
<dbReference type="Pfam" id="PF08448">
    <property type="entry name" value="PAS_4"/>
    <property type="match status" value="1"/>
</dbReference>
<organism evidence="13 14">
    <name type="scientific">Leptospira broomii serovar Hurstbridge str. 5399</name>
    <dbReference type="NCBI Taxonomy" id="1049789"/>
    <lineage>
        <taxon>Bacteria</taxon>
        <taxon>Pseudomonadati</taxon>
        <taxon>Spirochaetota</taxon>
        <taxon>Spirochaetia</taxon>
        <taxon>Leptospirales</taxon>
        <taxon>Leptospiraceae</taxon>
        <taxon>Leptospira</taxon>
    </lineage>
</organism>
<reference evidence="13" key="1">
    <citation type="submission" date="2013-05" db="EMBL/GenBank/DDBJ databases">
        <authorList>
            <person name="Harkins D.M."/>
            <person name="Durkin A.S."/>
            <person name="Brinkac L.M."/>
            <person name="Haft D.H."/>
            <person name="Selengut J.D."/>
            <person name="Sanka R."/>
            <person name="DePew J."/>
            <person name="Purushe J."/>
            <person name="Hartskeerl R.A."/>
            <person name="Ahmed A."/>
            <person name="van der Linden H."/>
            <person name="Goris M.G.A."/>
            <person name="Vinetz J.M."/>
            <person name="Sutton G.G."/>
            <person name="Nierman W.C."/>
            <person name="Fouts D.E."/>
        </authorList>
    </citation>
    <scope>NUCLEOTIDE SEQUENCE [LARGE SCALE GENOMIC DNA]</scope>
    <source>
        <strain evidence="13">5399</strain>
    </source>
</reference>
<dbReference type="InterPro" id="IPR036890">
    <property type="entry name" value="HATPase_C_sf"/>
</dbReference>
<dbReference type="EC" id="2.7.13.3" evidence="2"/>
<dbReference type="SUPFAM" id="SSF55874">
    <property type="entry name" value="ATPase domain of HSP90 chaperone/DNA topoisomerase II/histidine kinase"/>
    <property type="match status" value="1"/>
</dbReference>
<dbReference type="SMART" id="SM00387">
    <property type="entry name" value="HATPase_c"/>
    <property type="match status" value="1"/>
</dbReference>
<feature type="domain" description="PAC" evidence="12">
    <location>
        <begin position="142"/>
        <end position="195"/>
    </location>
</feature>
<dbReference type="InterPro" id="IPR000700">
    <property type="entry name" value="PAS-assoc_C"/>
</dbReference>
<dbReference type="Gene3D" id="3.30.450.20">
    <property type="entry name" value="PAS domain"/>
    <property type="match status" value="4"/>
</dbReference>
<dbReference type="GO" id="GO:0004673">
    <property type="term" value="F:protein histidine kinase activity"/>
    <property type="evidence" value="ECO:0007669"/>
    <property type="project" value="UniProtKB-EC"/>
</dbReference>
<dbReference type="InterPro" id="IPR013656">
    <property type="entry name" value="PAS_4"/>
</dbReference>
<feature type="domain" description="Histidine kinase" evidence="10">
    <location>
        <begin position="593"/>
        <end position="786"/>
    </location>
</feature>
<dbReference type="PANTHER" id="PTHR41523:SF8">
    <property type="entry name" value="ETHYLENE RESPONSE SENSOR PROTEIN"/>
    <property type="match status" value="1"/>
</dbReference>
<dbReference type="SMART" id="SM00091">
    <property type="entry name" value="PAS"/>
    <property type="match status" value="4"/>
</dbReference>
<dbReference type="GO" id="GO:0005524">
    <property type="term" value="F:ATP binding"/>
    <property type="evidence" value="ECO:0007669"/>
    <property type="project" value="UniProtKB-KW"/>
</dbReference>
<dbReference type="PROSITE" id="PS50113">
    <property type="entry name" value="PAC"/>
    <property type="match status" value="3"/>
</dbReference>
<keyword evidence="8" id="KW-0843">Virulence</keyword>
<dbReference type="Pfam" id="PF13426">
    <property type="entry name" value="PAS_9"/>
    <property type="match status" value="1"/>
</dbReference>
<evidence type="ECO:0000256" key="8">
    <source>
        <dbReference type="ARBA" id="ARBA00023026"/>
    </source>
</evidence>
<dbReference type="EMBL" id="AHMO02000011">
    <property type="protein sequence ID" value="EQA43551.1"/>
    <property type="molecule type" value="Genomic_DNA"/>
</dbReference>
<evidence type="ECO:0000259" key="12">
    <source>
        <dbReference type="PROSITE" id="PS50113"/>
    </source>
</evidence>
<feature type="domain" description="PAC" evidence="12">
    <location>
        <begin position="530"/>
        <end position="582"/>
    </location>
</feature>
<dbReference type="RefSeq" id="WP_020987923.1">
    <property type="nucleotide sequence ID" value="NZ_AHMO02000011.1"/>
</dbReference>
<evidence type="ECO:0000256" key="2">
    <source>
        <dbReference type="ARBA" id="ARBA00012438"/>
    </source>
</evidence>